<sequence>MDIIEKYNGSSGQHSKGKPKTAPSTVKILGEDDHDDEFIFNTLSTDDQALKQMLIS</sequence>
<feature type="non-terminal residue" evidence="2">
    <location>
        <position position="56"/>
    </location>
</feature>
<evidence type="ECO:0000313" key="3">
    <source>
        <dbReference type="Proteomes" id="UP000676336"/>
    </source>
</evidence>
<protein>
    <submittedName>
        <fullName evidence="2">Uncharacterized protein</fullName>
    </submittedName>
</protein>
<feature type="region of interest" description="Disordered" evidence="1">
    <location>
        <begin position="1"/>
        <end position="23"/>
    </location>
</feature>
<reference evidence="2" key="1">
    <citation type="submission" date="2021-02" db="EMBL/GenBank/DDBJ databases">
        <authorList>
            <person name="Nowell W R."/>
        </authorList>
    </citation>
    <scope>NUCLEOTIDE SEQUENCE</scope>
</reference>
<organism evidence="2 3">
    <name type="scientific">Rotaria magnacalcarata</name>
    <dbReference type="NCBI Taxonomy" id="392030"/>
    <lineage>
        <taxon>Eukaryota</taxon>
        <taxon>Metazoa</taxon>
        <taxon>Spiralia</taxon>
        <taxon>Gnathifera</taxon>
        <taxon>Rotifera</taxon>
        <taxon>Eurotatoria</taxon>
        <taxon>Bdelloidea</taxon>
        <taxon>Philodinida</taxon>
        <taxon>Philodinidae</taxon>
        <taxon>Rotaria</taxon>
    </lineage>
</organism>
<dbReference type="Proteomes" id="UP000676336">
    <property type="component" value="Unassembled WGS sequence"/>
</dbReference>
<gene>
    <name evidence="2" type="ORF">SMN809_LOCUS33716</name>
</gene>
<name>A0A8S2X1W0_9BILA</name>
<evidence type="ECO:0000256" key="1">
    <source>
        <dbReference type="SAM" id="MobiDB-lite"/>
    </source>
</evidence>
<evidence type="ECO:0000313" key="2">
    <source>
        <dbReference type="EMBL" id="CAF4473779.1"/>
    </source>
</evidence>
<dbReference type="AlphaFoldDB" id="A0A8S2X1W0"/>
<proteinExistence type="predicted"/>
<dbReference type="EMBL" id="CAJOBI010074862">
    <property type="protein sequence ID" value="CAF4473779.1"/>
    <property type="molecule type" value="Genomic_DNA"/>
</dbReference>
<accession>A0A8S2X1W0</accession>
<comment type="caution">
    <text evidence="2">The sequence shown here is derived from an EMBL/GenBank/DDBJ whole genome shotgun (WGS) entry which is preliminary data.</text>
</comment>